<evidence type="ECO:0000256" key="2">
    <source>
        <dbReference type="ARBA" id="ARBA00023082"/>
    </source>
</evidence>
<evidence type="ECO:0000313" key="9">
    <source>
        <dbReference type="Proteomes" id="UP000056968"/>
    </source>
</evidence>
<keyword evidence="4" id="KW-0804">Transcription</keyword>
<evidence type="ECO:0000256" key="4">
    <source>
        <dbReference type="ARBA" id="ARBA00023163"/>
    </source>
</evidence>
<dbReference type="InterPro" id="IPR007624">
    <property type="entry name" value="RNA_pol_sigma70_r3"/>
</dbReference>
<reference evidence="8 9" key="1">
    <citation type="submission" date="2015-11" db="EMBL/GenBank/DDBJ databases">
        <title>A Two-component Flavoprotein Monooxygenase System MeaXY Responsible for para-Hydroxylation of 2-Methyl-6-ethylaniline and 2,6-Diethylaniline in Sphingobium baderi DE-13.</title>
        <authorList>
            <person name="Cheng M."/>
            <person name="Meng Q."/>
            <person name="Yang Y."/>
            <person name="Chu C."/>
            <person name="Yan X."/>
            <person name="He J."/>
            <person name="Li S."/>
        </authorList>
    </citation>
    <scope>NUCLEOTIDE SEQUENCE [LARGE SCALE GENOMIC DNA]</scope>
    <source>
        <strain evidence="8 9">DE-13</strain>
    </source>
</reference>
<feature type="domain" description="RNA polymerase sigma-70 region 4" evidence="7">
    <location>
        <begin position="192"/>
        <end position="239"/>
    </location>
</feature>
<dbReference type="InterPro" id="IPR013325">
    <property type="entry name" value="RNA_pol_sigma_r2"/>
</dbReference>
<dbReference type="GO" id="GO:0003899">
    <property type="term" value="F:DNA-directed RNA polymerase activity"/>
    <property type="evidence" value="ECO:0007669"/>
    <property type="project" value="InterPro"/>
</dbReference>
<dbReference type="OrthoDB" id="9799825at2"/>
<dbReference type="EMBL" id="CP013264">
    <property type="protein sequence ID" value="ALR20029.1"/>
    <property type="molecule type" value="Genomic_DNA"/>
</dbReference>
<name>A0A0S3EX79_9SPHN</name>
<evidence type="ECO:0000259" key="7">
    <source>
        <dbReference type="Pfam" id="PF04545"/>
    </source>
</evidence>
<evidence type="ECO:0000259" key="5">
    <source>
        <dbReference type="Pfam" id="PF04539"/>
    </source>
</evidence>
<dbReference type="GO" id="GO:0003677">
    <property type="term" value="F:DNA binding"/>
    <property type="evidence" value="ECO:0007669"/>
    <property type="project" value="UniProtKB-KW"/>
</dbReference>
<dbReference type="Proteomes" id="UP000056968">
    <property type="component" value="Chromosome"/>
</dbReference>
<dbReference type="SUPFAM" id="SSF88946">
    <property type="entry name" value="Sigma2 domain of RNA polymerase sigma factors"/>
    <property type="match status" value="1"/>
</dbReference>
<protein>
    <submittedName>
        <fullName evidence="8">RNA polymerase subunit sigma-70</fullName>
    </submittedName>
</protein>
<sequence length="245" mass="27763">MYMSKVAAGSDVHTYGRRGTVNSPEQLARQYMPLVRKIAWHVHGRVSSAIEIEDLLQIGMVALVEAANGFEDRGLGFASYAQMRVRGAMIDHLRRQATLCRSAMARRKELAGVRRKLEQRLGRMPTEAEMSDEMGLDAAAYREMADGAEMVQHMSMDEVYSDQSMWFADVEDRADDVMERESLKAAMAQHIGELPQREALVLQLYFVEELNLEEIGQVLDIGAARVCQIKKAALDKLREKLRDWD</sequence>
<dbReference type="InterPro" id="IPR007630">
    <property type="entry name" value="RNA_pol_sigma70_r4"/>
</dbReference>
<dbReference type="PRINTS" id="PR00046">
    <property type="entry name" value="SIGMA70FCT"/>
</dbReference>
<feature type="domain" description="RNA polymerase sigma-70 region 2" evidence="6">
    <location>
        <begin position="27"/>
        <end position="97"/>
    </location>
</feature>
<dbReference type="Pfam" id="PF04539">
    <property type="entry name" value="Sigma70_r3"/>
    <property type="match status" value="1"/>
</dbReference>
<dbReference type="AlphaFoldDB" id="A0A0S3EX79"/>
<dbReference type="Gene3D" id="1.20.140.160">
    <property type="match status" value="1"/>
</dbReference>
<dbReference type="NCBIfam" id="TIGR02479">
    <property type="entry name" value="FliA_WhiG"/>
    <property type="match status" value="1"/>
</dbReference>
<dbReference type="PANTHER" id="PTHR30385">
    <property type="entry name" value="SIGMA FACTOR F FLAGELLAR"/>
    <property type="match status" value="1"/>
</dbReference>
<evidence type="ECO:0000256" key="3">
    <source>
        <dbReference type="ARBA" id="ARBA00023125"/>
    </source>
</evidence>
<dbReference type="Pfam" id="PF04545">
    <property type="entry name" value="Sigma70_r4"/>
    <property type="match status" value="1"/>
</dbReference>
<gene>
    <name evidence="8" type="ORF">ATN00_06635</name>
</gene>
<dbReference type="InterPro" id="IPR012845">
    <property type="entry name" value="RNA_pol_sigma_FliA_WhiG"/>
</dbReference>
<dbReference type="GO" id="GO:0016987">
    <property type="term" value="F:sigma factor activity"/>
    <property type="evidence" value="ECO:0007669"/>
    <property type="project" value="UniProtKB-KW"/>
</dbReference>
<keyword evidence="3" id="KW-0238">DNA-binding</keyword>
<dbReference type="InterPro" id="IPR013324">
    <property type="entry name" value="RNA_pol_sigma_r3/r4-like"/>
</dbReference>
<dbReference type="RefSeq" id="WP_062063383.1">
    <property type="nucleotide sequence ID" value="NZ_CP013264.1"/>
</dbReference>
<keyword evidence="9" id="KW-1185">Reference proteome</keyword>
<dbReference type="InterPro" id="IPR000943">
    <property type="entry name" value="RNA_pol_sigma70"/>
</dbReference>
<dbReference type="InterPro" id="IPR014284">
    <property type="entry name" value="RNA_pol_sigma-70_dom"/>
</dbReference>
<dbReference type="STRING" id="1332080.ATN00_06635"/>
<dbReference type="Gene3D" id="1.10.1740.10">
    <property type="match status" value="1"/>
</dbReference>
<dbReference type="NCBIfam" id="TIGR02937">
    <property type="entry name" value="sigma70-ECF"/>
    <property type="match status" value="1"/>
</dbReference>
<dbReference type="NCBIfam" id="NF005413">
    <property type="entry name" value="PRK06986.1"/>
    <property type="match status" value="1"/>
</dbReference>
<dbReference type="InterPro" id="IPR007627">
    <property type="entry name" value="RNA_pol_sigma70_r2"/>
</dbReference>
<dbReference type="SUPFAM" id="SSF88659">
    <property type="entry name" value="Sigma3 and sigma4 domains of RNA polymerase sigma factors"/>
    <property type="match status" value="2"/>
</dbReference>
<dbReference type="CDD" id="cd06171">
    <property type="entry name" value="Sigma70_r4"/>
    <property type="match status" value="1"/>
</dbReference>
<keyword evidence="2" id="KW-0731">Sigma factor</keyword>
<feature type="domain" description="RNA polymerase sigma-70 region 3" evidence="5">
    <location>
        <begin position="108"/>
        <end position="158"/>
    </location>
</feature>
<dbReference type="Pfam" id="PF04542">
    <property type="entry name" value="Sigma70_r2"/>
    <property type="match status" value="1"/>
</dbReference>
<evidence type="ECO:0000259" key="6">
    <source>
        <dbReference type="Pfam" id="PF04542"/>
    </source>
</evidence>
<proteinExistence type="predicted"/>
<organism evidence="8 9">
    <name type="scientific">Sphingobium baderi</name>
    <dbReference type="NCBI Taxonomy" id="1332080"/>
    <lineage>
        <taxon>Bacteria</taxon>
        <taxon>Pseudomonadati</taxon>
        <taxon>Pseudomonadota</taxon>
        <taxon>Alphaproteobacteria</taxon>
        <taxon>Sphingomonadales</taxon>
        <taxon>Sphingomonadaceae</taxon>
        <taxon>Sphingobium</taxon>
    </lineage>
</organism>
<evidence type="ECO:0000256" key="1">
    <source>
        <dbReference type="ARBA" id="ARBA00023015"/>
    </source>
</evidence>
<dbReference type="GO" id="GO:0006352">
    <property type="term" value="P:DNA-templated transcription initiation"/>
    <property type="evidence" value="ECO:0007669"/>
    <property type="project" value="InterPro"/>
</dbReference>
<keyword evidence="1" id="KW-0805">Transcription regulation</keyword>
<evidence type="ECO:0000313" key="8">
    <source>
        <dbReference type="EMBL" id="ALR20029.1"/>
    </source>
</evidence>
<dbReference type="PANTHER" id="PTHR30385:SF7">
    <property type="entry name" value="RNA POLYMERASE SIGMA FACTOR FLIA"/>
    <property type="match status" value="1"/>
</dbReference>
<dbReference type="KEGG" id="sbd:ATN00_06635"/>
<accession>A0A0S3EX79</accession>